<sequence length="135" mass="15206">MENVKACVELIPIFLDLVKFPKKAVHGPLEVVMVDNVPQQLNSDCGIYVASFAEYFIVVHDITKSNIDATVQRHRYGAKGKGVRARHLGKGTTTWDALIEENTEVTKVAKEMIDGQLHRTWFQHRNLTSSCLLLT</sequence>
<proteinExistence type="inferred from homology"/>
<dbReference type="GO" id="GO:0006508">
    <property type="term" value="P:proteolysis"/>
    <property type="evidence" value="ECO:0007669"/>
    <property type="project" value="UniProtKB-KW"/>
</dbReference>
<comment type="caution">
    <text evidence="5">The sequence shown here is derived from an EMBL/GenBank/DDBJ whole genome shotgun (WGS) entry which is preliminary data.</text>
</comment>
<dbReference type="Proteomes" id="UP001153555">
    <property type="component" value="Unassembled WGS sequence"/>
</dbReference>
<evidence type="ECO:0000256" key="2">
    <source>
        <dbReference type="ARBA" id="ARBA00022670"/>
    </source>
</evidence>
<gene>
    <name evidence="5" type="ORF">SHERM_10607</name>
</gene>
<dbReference type="OrthoDB" id="1291327at2759"/>
<keyword evidence="3" id="KW-0378">Hydrolase</keyword>
<evidence type="ECO:0000313" key="6">
    <source>
        <dbReference type="Proteomes" id="UP001153555"/>
    </source>
</evidence>
<evidence type="ECO:0000313" key="5">
    <source>
        <dbReference type="EMBL" id="CAA0808281.1"/>
    </source>
</evidence>
<organism evidence="5 6">
    <name type="scientific">Striga hermonthica</name>
    <name type="common">Purple witchweed</name>
    <name type="synonym">Buchnera hermonthica</name>
    <dbReference type="NCBI Taxonomy" id="68872"/>
    <lineage>
        <taxon>Eukaryota</taxon>
        <taxon>Viridiplantae</taxon>
        <taxon>Streptophyta</taxon>
        <taxon>Embryophyta</taxon>
        <taxon>Tracheophyta</taxon>
        <taxon>Spermatophyta</taxon>
        <taxon>Magnoliopsida</taxon>
        <taxon>eudicotyledons</taxon>
        <taxon>Gunneridae</taxon>
        <taxon>Pentapetalae</taxon>
        <taxon>asterids</taxon>
        <taxon>lamiids</taxon>
        <taxon>Lamiales</taxon>
        <taxon>Orobanchaceae</taxon>
        <taxon>Buchnereae</taxon>
        <taxon>Striga</taxon>
    </lineage>
</organism>
<dbReference type="InterPro" id="IPR003653">
    <property type="entry name" value="Peptidase_C48_C"/>
</dbReference>
<dbReference type="SUPFAM" id="SSF54001">
    <property type="entry name" value="Cysteine proteinases"/>
    <property type="match status" value="1"/>
</dbReference>
<protein>
    <recommendedName>
        <fullName evidence="4">Ubiquitin-like protease family profile domain-containing protein</fullName>
    </recommendedName>
</protein>
<name>A0A9N7R317_STRHE</name>
<keyword evidence="2" id="KW-0645">Protease</keyword>
<dbReference type="Pfam" id="PF02902">
    <property type="entry name" value="Peptidase_C48"/>
    <property type="match status" value="1"/>
</dbReference>
<reference evidence="5" key="1">
    <citation type="submission" date="2019-12" db="EMBL/GenBank/DDBJ databases">
        <authorList>
            <person name="Scholes J."/>
        </authorList>
    </citation>
    <scope>NUCLEOTIDE SEQUENCE</scope>
</reference>
<comment type="similarity">
    <text evidence="1">Belongs to the peptidase C48 family.</text>
</comment>
<evidence type="ECO:0000259" key="4">
    <source>
        <dbReference type="Pfam" id="PF02902"/>
    </source>
</evidence>
<evidence type="ECO:0000256" key="1">
    <source>
        <dbReference type="ARBA" id="ARBA00005234"/>
    </source>
</evidence>
<dbReference type="GO" id="GO:0008234">
    <property type="term" value="F:cysteine-type peptidase activity"/>
    <property type="evidence" value="ECO:0007669"/>
    <property type="project" value="InterPro"/>
</dbReference>
<dbReference type="EMBL" id="CACSLK010002726">
    <property type="protein sequence ID" value="CAA0808281.1"/>
    <property type="molecule type" value="Genomic_DNA"/>
</dbReference>
<accession>A0A9N7R317</accession>
<feature type="domain" description="Ubiquitin-like protease family profile" evidence="4">
    <location>
        <begin position="5"/>
        <end position="66"/>
    </location>
</feature>
<dbReference type="Gene3D" id="1.10.418.20">
    <property type="match status" value="1"/>
</dbReference>
<keyword evidence="6" id="KW-1185">Reference proteome</keyword>
<dbReference type="AlphaFoldDB" id="A0A9N7R317"/>
<evidence type="ECO:0000256" key="3">
    <source>
        <dbReference type="ARBA" id="ARBA00022801"/>
    </source>
</evidence>
<dbReference type="InterPro" id="IPR038765">
    <property type="entry name" value="Papain-like_cys_pep_sf"/>
</dbReference>